<evidence type="ECO:0000259" key="1">
    <source>
        <dbReference type="Pfam" id="PF01370"/>
    </source>
</evidence>
<accession>A0A9P6YU40</accession>
<gene>
    <name evidence="2" type="ORF">G6F50_010812</name>
</gene>
<dbReference type="Gene3D" id="3.40.50.720">
    <property type="entry name" value="NAD(P)-binding Rossmann-like Domain"/>
    <property type="match status" value="1"/>
</dbReference>
<dbReference type="EMBL" id="JAANIU010002496">
    <property type="protein sequence ID" value="KAG1564657.1"/>
    <property type="molecule type" value="Genomic_DNA"/>
</dbReference>
<dbReference type="PANTHER" id="PTHR43245">
    <property type="entry name" value="BIFUNCTIONAL POLYMYXIN RESISTANCE PROTEIN ARNA"/>
    <property type="match status" value="1"/>
</dbReference>
<keyword evidence="3" id="KW-1185">Reference proteome</keyword>
<dbReference type="SUPFAM" id="SSF51735">
    <property type="entry name" value="NAD(P)-binding Rossmann-fold domains"/>
    <property type="match status" value="1"/>
</dbReference>
<dbReference type="InterPro" id="IPR050177">
    <property type="entry name" value="Lipid_A_modif_metabolic_enz"/>
</dbReference>
<evidence type="ECO:0000313" key="3">
    <source>
        <dbReference type="Proteomes" id="UP000740926"/>
    </source>
</evidence>
<dbReference type="CDD" id="cd08946">
    <property type="entry name" value="SDR_e"/>
    <property type="match status" value="1"/>
</dbReference>
<dbReference type="Proteomes" id="UP000740926">
    <property type="component" value="Unassembled WGS sequence"/>
</dbReference>
<dbReference type="Pfam" id="PF01370">
    <property type="entry name" value="Epimerase"/>
    <property type="match status" value="1"/>
</dbReference>
<organism evidence="2 3">
    <name type="scientific">Rhizopus delemar</name>
    <dbReference type="NCBI Taxonomy" id="936053"/>
    <lineage>
        <taxon>Eukaryota</taxon>
        <taxon>Fungi</taxon>
        <taxon>Fungi incertae sedis</taxon>
        <taxon>Mucoromycota</taxon>
        <taxon>Mucoromycotina</taxon>
        <taxon>Mucoromycetes</taxon>
        <taxon>Mucorales</taxon>
        <taxon>Mucorineae</taxon>
        <taxon>Rhizopodaceae</taxon>
        <taxon>Rhizopus</taxon>
    </lineage>
</organism>
<reference evidence="2 3" key="1">
    <citation type="journal article" date="2020" name="Microb. Genom.">
        <title>Genetic diversity of clinical and environmental Mucorales isolates obtained from an investigation of mucormycosis cases among solid organ transplant recipients.</title>
        <authorList>
            <person name="Nguyen M.H."/>
            <person name="Kaul D."/>
            <person name="Muto C."/>
            <person name="Cheng S.J."/>
            <person name="Richter R.A."/>
            <person name="Bruno V.M."/>
            <person name="Liu G."/>
            <person name="Beyhan S."/>
            <person name="Sundermann A.J."/>
            <person name="Mounaud S."/>
            <person name="Pasculle A.W."/>
            <person name="Nierman W.C."/>
            <person name="Driscoll E."/>
            <person name="Cumbie R."/>
            <person name="Clancy C.J."/>
            <person name="Dupont C.L."/>
        </authorList>
    </citation>
    <scope>NUCLEOTIDE SEQUENCE [LARGE SCALE GENOMIC DNA]</scope>
    <source>
        <strain evidence="2 3">GL24</strain>
    </source>
</reference>
<dbReference type="InterPro" id="IPR036291">
    <property type="entry name" value="NAD(P)-bd_dom_sf"/>
</dbReference>
<name>A0A9P6YU40_9FUNG</name>
<proteinExistence type="predicted"/>
<protein>
    <recommendedName>
        <fullName evidence="1">NAD-dependent epimerase/dehydratase domain-containing protein</fullName>
    </recommendedName>
</protein>
<dbReference type="InterPro" id="IPR001509">
    <property type="entry name" value="Epimerase_deHydtase"/>
</dbReference>
<dbReference type="PANTHER" id="PTHR43245:SF11">
    <property type="entry name" value="LD23561P"/>
    <property type="match status" value="1"/>
</dbReference>
<sequence length="390" mass="44766">MTNEKPNVLILGGVGFIGRHFVHYLISNQLANYIRVVDKTLPHTVHLSEQFKQDFEQVDFKQCNLTMPESIASCFDEVEFDYVFNFAAETKYSQSSELYRDHILNLSVNCAKEAAEQNVKVFVQFSTAEVYDHKSGPSTEMSKIKPWTTMAEYKYKAEEELKSIEGLNLLIVRPAIVYGPGALSGLTPRLVIGRVYKYLNEEMKFLWSKDLKLNTVHVRDVSNASWLLAEWYVDNHEQGTDVPIFNLADKQDTNQETISQRIQSIFNIDTGYHNHAFSILAKLDLTAVVEEINEKHLAPWTKIIEENRIESTPLSPFLDRELLYNHSLSIDGSKIENETGFSYQIPYVTDENLIEIIDEFKALNIWPKQDIHTMAVNFNSQKKTPLTING</sequence>
<dbReference type="AlphaFoldDB" id="A0A9P6YU40"/>
<evidence type="ECO:0000313" key="2">
    <source>
        <dbReference type="EMBL" id="KAG1564657.1"/>
    </source>
</evidence>
<comment type="caution">
    <text evidence="2">The sequence shown here is derived from an EMBL/GenBank/DDBJ whole genome shotgun (WGS) entry which is preliminary data.</text>
</comment>
<feature type="domain" description="NAD-dependent epimerase/dehydratase" evidence="1">
    <location>
        <begin position="8"/>
        <end position="235"/>
    </location>
</feature>